<evidence type="ECO:0008006" key="3">
    <source>
        <dbReference type="Google" id="ProtNLM"/>
    </source>
</evidence>
<dbReference type="Proteomes" id="UP000051461">
    <property type="component" value="Unassembled WGS sequence"/>
</dbReference>
<evidence type="ECO:0000313" key="2">
    <source>
        <dbReference type="Proteomes" id="UP000051461"/>
    </source>
</evidence>
<organism evidence="1 2">
    <name type="scientific">Loigolactobacillus bifermentans DSM 20003</name>
    <dbReference type="NCBI Taxonomy" id="1423726"/>
    <lineage>
        <taxon>Bacteria</taxon>
        <taxon>Bacillati</taxon>
        <taxon>Bacillota</taxon>
        <taxon>Bacilli</taxon>
        <taxon>Lactobacillales</taxon>
        <taxon>Lactobacillaceae</taxon>
        <taxon>Loigolactobacillus</taxon>
    </lineage>
</organism>
<name>A0A0R1H285_9LACO</name>
<reference evidence="1 2" key="1">
    <citation type="journal article" date="2015" name="Genome Announc.">
        <title>Expanding the biotechnology potential of lactobacilli through comparative genomics of 213 strains and associated genera.</title>
        <authorList>
            <person name="Sun Z."/>
            <person name="Harris H.M."/>
            <person name="McCann A."/>
            <person name="Guo C."/>
            <person name="Argimon S."/>
            <person name="Zhang W."/>
            <person name="Yang X."/>
            <person name="Jeffery I.B."/>
            <person name="Cooney J.C."/>
            <person name="Kagawa T.F."/>
            <person name="Liu W."/>
            <person name="Song Y."/>
            <person name="Salvetti E."/>
            <person name="Wrobel A."/>
            <person name="Rasinkangas P."/>
            <person name="Parkhill J."/>
            <person name="Rea M.C."/>
            <person name="O'Sullivan O."/>
            <person name="Ritari J."/>
            <person name="Douillard F.P."/>
            <person name="Paul Ross R."/>
            <person name="Yang R."/>
            <person name="Briner A.E."/>
            <person name="Felis G.E."/>
            <person name="de Vos W.M."/>
            <person name="Barrangou R."/>
            <person name="Klaenhammer T.R."/>
            <person name="Caufield P.W."/>
            <person name="Cui Y."/>
            <person name="Zhang H."/>
            <person name="O'Toole P.W."/>
        </authorList>
    </citation>
    <scope>NUCLEOTIDE SEQUENCE [LARGE SCALE GENOMIC DNA]</scope>
    <source>
        <strain evidence="1 2">DSM 20003</strain>
    </source>
</reference>
<dbReference type="STRING" id="1423726.FC07_GL000298"/>
<gene>
    <name evidence="1" type="ORF">FC07_GL000298</name>
</gene>
<dbReference type="EMBL" id="AZDA01000011">
    <property type="protein sequence ID" value="KRK40527.1"/>
    <property type="molecule type" value="Genomic_DNA"/>
</dbReference>
<protein>
    <recommendedName>
        <fullName evidence="3">Helicase/UvrB N-terminal domain-containing protein</fullName>
    </recommendedName>
</protein>
<dbReference type="RefSeq" id="WP_191981079.1">
    <property type="nucleotide sequence ID" value="NZ_AZDA01000011.1"/>
</dbReference>
<sequence>MHTEDFIAMLTSLNTAEEHPLMLVNAPTGTGKSYIMIQALCQYAADHQDFCAFFVTDQRKNLNQDTFRIAWKERAEKRRGTFNQYVAVLRSLEDTAMLVVEDWQHRAIPEELVTPDFKTAIQALKIQLKYYQMAAQQNTDTTAAWQGLNKADFHLRQALITQLANLADVTGAIDEAGQETIKAYIAHADQPACAWVNAIYPTIELERRQILIMTTAKFIRSYTPFFAQYSVPFQYSSVLGNAVVILDEFDSTKQQLLDKAIDDALKARVDLVSLFDSLYRGLQKVDDMPIRLRELITKQANFNHIQAQAKQLQQTYALDHLYKNRAVTQDSGYVLHTAYRNLISQGRAWHAHLDRQSNQVVLNTGGVDTLHFRRMLGAVARFIRGVTRFMVWRARQYQNLHNAALADKANGMTIRDACFTIYDALGLSAQQIEVLMSLGLDLKAVRSKTDYLPSYHRFQERGLSLFSFTNDDTHDLRTDINASFFAVTPERYLLDILNKAAILGLSATATLPTVLDNYDLDYLKEILGKRLQDGSVYFSTATKAALNLKQRYQQANIKIVPEVMTSKSSLIDQLQTRVKTPLDVQKQTQLAQQFEAQLNLIDEQQRSYIKSRYLTLFDSFVVFLLDSNLTSFLGLQSQLPAYDKPTMDRKFIETVFNQLADLLPQVDHPTPQLRFITTRGQTNVATQLAGALALPATQNTRVYLLSAYQTIGVGQNLQHQLGAFERKRVVIVAPADAATNDPRHDRLDLAGVYLGDVTHILSSQRRFTMDAAGIRLITELLYLVDANEISIATLADHFGKLQKQVLRKQPEAAKSIVVSYSRMIIQALGRMNRAFNKLKTVRILATTDVLAKISRIGVDMTTVSPEYQALISYAHKLPRQFEATIAETRKHNWTQLTYHELQTMAAQLQIDAVYAARYQQWREFILAHPTVSNEQLQAHPGLQVTDTLSQYLINDWGQPHYEVRAPVKDTGDFDFSKRGMTVSAAAAKLPTLCKIPGFKAYMAKRGYPVTWQMADRIINPVQFINLYLGLLGEVAGQFLFERQWPSFKLQSFNELANHELFDFKATDGVAVDFKMWRGIRDVEPAAERQQVERKLKRLEHNTGYPWRVLIINVVGINHHQPVPTVDQRILEVPGLIDNQGNMMLTPAAKLQIGGFLVGRS</sequence>
<dbReference type="InterPro" id="IPR027417">
    <property type="entry name" value="P-loop_NTPase"/>
</dbReference>
<keyword evidence="2" id="KW-1185">Reference proteome</keyword>
<evidence type="ECO:0000313" key="1">
    <source>
        <dbReference type="EMBL" id="KRK40527.1"/>
    </source>
</evidence>
<dbReference type="AlphaFoldDB" id="A0A0R1H285"/>
<accession>A0A0R1H285</accession>
<proteinExistence type="predicted"/>
<dbReference type="PATRIC" id="fig|1423726.3.peg.307"/>
<comment type="caution">
    <text evidence="1">The sequence shown here is derived from an EMBL/GenBank/DDBJ whole genome shotgun (WGS) entry which is preliminary data.</text>
</comment>
<dbReference type="SUPFAM" id="SSF52540">
    <property type="entry name" value="P-loop containing nucleoside triphosphate hydrolases"/>
    <property type="match status" value="1"/>
</dbReference>